<dbReference type="InterPro" id="IPR003593">
    <property type="entry name" value="AAA+_ATPase"/>
</dbReference>
<dbReference type="InterPro" id="IPR025302">
    <property type="entry name" value="DrrA1/2-like_C"/>
</dbReference>
<feature type="domain" description="ABC transporter" evidence="11">
    <location>
        <begin position="5"/>
        <end position="235"/>
    </location>
</feature>
<dbReference type="Pfam" id="PF00005">
    <property type="entry name" value="ABC_tran"/>
    <property type="match status" value="1"/>
</dbReference>
<comment type="similarity">
    <text evidence="9">Belongs to the ABC transporter superfamily. Drug exporter-1 (DrugE1) (TC 3.A.1.105) family.</text>
</comment>
<dbReference type="NCBIfam" id="TIGR01188">
    <property type="entry name" value="drrA"/>
    <property type="match status" value="1"/>
</dbReference>
<dbReference type="PROSITE" id="PS00211">
    <property type="entry name" value="ABC_TRANSPORTER_1"/>
    <property type="match status" value="1"/>
</dbReference>
<keyword evidence="3" id="KW-1003">Cell membrane</keyword>
<evidence type="ECO:0000256" key="4">
    <source>
        <dbReference type="ARBA" id="ARBA00022741"/>
    </source>
</evidence>
<keyword evidence="2" id="KW-0813">Transport</keyword>
<dbReference type="SUPFAM" id="SSF52540">
    <property type="entry name" value="P-loop containing nucleoside triphosphate hydrolases"/>
    <property type="match status" value="1"/>
</dbReference>
<dbReference type="InterPro" id="IPR050763">
    <property type="entry name" value="ABC_transporter_ATP-binding"/>
</dbReference>
<dbReference type="InterPro" id="IPR027417">
    <property type="entry name" value="P-loop_NTPase"/>
</dbReference>
<accession>A0ABY6IA57</accession>
<dbReference type="InterPro" id="IPR017871">
    <property type="entry name" value="ABC_transporter-like_CS"/>
</dbReference>
<evidence type="ECO:0000256" key="1">
    <source>
        <dbReference type="ARBA" id="ARBA00004413"/>
    </source>
</evidence>
<protein>
    <submittedName>
        <fullName evidence="12">ATP-binding cassette domain-containing protein</fullName>
    </submittedName>
</protein>
<feature type="compositionally biased region" description="Basic and acidic residues" evidence="10">
    <location>
        <begin position="307"/>
        <end position="344"/>
    </location>
</feature>
<evidence type="ECO:0000256" key="9">
    <source>
        <dbReference type="ARBA" id="ARBA00049985"/>
    </source>
</evidence>
<dbReference type="InterPro" id="IPR005894">
    <property type="entry name" value="DrrA"/>
</dbReference>
<comment type="subcellular location">
    <subcellularLocation>
        <location evidence="1">Cell membrane</location>
        <topology evidence="1">Peripheral membrane protein</topology>
        <orientation evidence="1">Cytoplasmic side</orientation>
    </subcellularLocation>
</comment>
<keyword evidence="8" id="KW-0046">Antibiotic resistance</keyword>
<dbReference type="RefSeq" id="WP_264246540.1">
    <property type="nucleotide sequence ID" value="NZ_CP107567.1"/>
</dbReference>
<keyword evidence="5 12" id="KW-0067">ATP-binding</keyword>
<keyword evidence="13" id="KW-1185">Reference proteome</keyword>
<dbReference type="PROSITE" id="PS50893">
    <property type="entry name" value="ABC_TRANSPORTER_2"/>
    <property type="match status" value="1"/>
</dbReference>
<dbReference type="EMBL" id="CP107567">
    <property type="protein sequence ID" value="UYQ63860.1"/>
    <property type="molecule type" value="Genomic_DNA"/>
</dbReference>
<organism evidence="12 13">
    <name type="scientific">Streptomyces peucetius</name>
    <dbReference type="NCBI Taxonomy" id="1950"/>
    <lineage>
        <taxon>Bacteria</taxon>
        <taxon>Bacillati</taxon>
        <taxon>Actinomycetota</taxon>
        <taxon>Actinomycetes</taxon>
        <taxon>Kitasatosporales</taxon>
        <taxon>Streptomycetaceae</taxon>
        <taxon>Streptomyces</taxon>
    </lineage>
</organism>
<keyword evidence="4" id="KW-0547">Nucleotide-binding</keyword>
<evidence type="ECO:0000313" key="13">
    <source>
        <dbReference type="Proteomes" id="UP001163878"/>
    </source>
</evidence>
<evidence type="ECO:0000259" key="11">
    <source>
        <dbReference type="PROSITE" id="PS50893"/>
    </source>
</evidence>
<dbReference type="PANTHER" id="PTHR42711:SF19">
    <property type="entry name" value="DOXORUBICIN RESISTANCE ATP-BINDING PROTEIN DRRA"/>
    <property type="match status" value="1"/>
</dbReference>
<dbReference type="Gene3D" id="3.40.50.300">
    <property type="entry name" value="P-loop containing nucleotide triphosphate hydrolases"/>
    <property type="match status" value="1"/>
</dbReference>
<evidence type="ECO:0000256" key="2">
    <source>
        <dbReference type="ARBA" id="ARBA00022448"/>
    </source>
</evidence>
<sequence>MTYAIQAEGLAKRFKETEALAGVDLAARTGSVLGLLGPNGAGKTTAVRIFATLLTPDAGRATVAGHDVVREAGAVRSLIGLTGQYAAVDENLTGTENLLLIGRLLGLPRRESRARAAELLDRFRLGDAAGRAVKTFSGGMRRRLDLAASLVGRPSILFLDEPTTGLDPHSRGELWDMLRALIADGATALLTTQYLNEADLLADDIVVIDKGRVIAEGTPDALKSEVGGQVLQVRPVAADDLARTHALVAKAAGTQTQIEGESVIVPVKDTELMPAVVRTLDREGIAVGELTLRRSSLDEVFLALTGHRAEPQKESDQPDKSAREADEAGHVDDEQRRETAVSPT</sequence>
<dbReference type="GO" id="GO:0005524">
    <property type="term" value="F:ATP binding"/>
    <property type="evidence" value="ECO:0007669"/>
    <property type="project" value="UniProtKB-KW"/>
</dbReference>
<dbReference type="PANTHER" id="PTHR42711">
    <property type="entry name" value="ABC TRANSPORTER ATP-BINDING PROTEIN"/>
    <property type="match status" value="1"/>
</dbReference>
<keyword evidence="7" id="KW-0472">Membrane</keyword>
<dbReference type="InterPro" id="IPR003439">
    <property type="entry name" value="ABC_transporter-like_ATP-bd"/>
</dbReference>
<dbReference type="Pfam" id="PF13732">
    <property type="entry name" value="DrrA1-3_C"/>
    <property type="match status" value="1"/>
</dbReference>
<keyword evidence="6" id="KW-1278">Translocase</keyword>
<evidence type="ECO:0000256" key="6">
    <source>
        <dbReference type="ARBA" id="ARBA00022967"/>
    </source>
</evidence>
<evidence type="ECO:0000256" key="8">
    <source>
        <dbReference type="ARBA" id="ARBA00023251"/>
    </source>
</evidence>
<name>A0ABY6IA57_STRPE</name>
<feature type="region of interest" description="Disordered" evidence="10">
    <location>
        <begin position="305"/>
        <end position="344"/>
    </location>
</feature>
<dbReference type="Proteomes" id="UP001163878">
    <property type="component" value="Chromosome"/>
</dbReference>
<evidence type="ECO:0000256" key="5">
    <source>
        <dbReference type="ARBA" id="ARBA00022840"/>
    </source>
</evidence>
<gene>
    <name evidence="12" type="ORF">OGH68_21965</name>
</gene>
<evidence type="ECO:0000256" key="7">
    <source>
        <dbReference type="ARBA" id="ARBA00023136"/>
    </source>
</evidence>
<proteinExistence type="inferred from homology"/>
<dbReference type="SMART" id="SM00382">
    <property type="entry name" value="AAA"/>
    <property type="match status" value="1"/>
</dbReference>
<evidence type="ECO:0000313" key="12">
    <source>
        <dbReference type="EMBL" id="UYQ63860.1"/>
    </source>
</evidence>
<evidence type="ECO:0000256" key="10">
    <source>
        <dbReference type="SAM" id="MobiDB-lite"/>
    </source>
</evidence>
<evidence type="ECO:0000256" key="3">
    <source>
        <dbReference type="ARBA" id="ARBA00022475"/>
    </source>
</evidence>
<reference evidence="12" key="1">
    <citation type="submission" date="2022-10" db="EMBL/GenBank/DDBJ databases">
        <title>Cytochrome P450 Catalyzes Benzene Ring Formation in the Biosynthesis of Trialkyl-Substituted Aromatic Polyketides.</title>
        <authorList>
            <person name="Zhao E."/>
            <person name="Ge H."/>
        </authorList>
    </citation>
    <scope>NUCLEOTIDE SEQUENCE</scope>
    <source>
        <strain evidence="12">NA0869</strain>
    </source>
</reference>